<proteinExistence type="predicted"/>
<protein>
    <recommendedName>
        <fullName evidence="1">Rad50/SbcC-type AAA domain-containing protein</fullName>
    </recommendedName>
</protein>
<reference evidence="2 3" key="1">
    <citation type="journal article" date="2016" name="Front. Microbiol.">
        <title>Single-Cell (Meta-)Genomics of a Dimorphic Candidatus Thiomargarita nelsonii Reveals Genomic Plasticity.</title>
        <authorList>
            <person name="Flood B.E."/>
            <person name="Fliss P."/>
            <person name="Jones D.S."/>
            <person name="Dick G.J."/>
            <person name="Jain S."/>
            <person name="Kaster A.K."/>
            <person name="Winkel M."/>
            <person name="Mussmann M."/>
            <person name="Bailey J."/>
        </authorList>
    </citation>
    <scope>NUCLEOTIDE SEQUENCE [LARGE SCALE GENOMIC DNA]</scope>
    <source>
        <strain evidence="2">Hydrate Ridge</strain>
    </source>
</reference>
<comment type="caution">
    <text evidence="2">The sequence shown here is derived from an EMBL/GenBank/DDBJ whole genome shotgun (WGS) entry which is preliminary data.</text>
</comment>
<feature type="domain" description="Rad50/SbcC-type AAA" evidence="1">
    <location>
        <begin position="18"/>
        <end position="57"/>
    </location>
</feature>
<evidence type="ECO:0000313" key="3">
    <source>
        <dbReference type="Proteomes" id="UP000030428"/>
    </source>
</evidence>
<dbReference type="GO" id="GO:0006302">
    <property type="term" value="P:double-strand break repair"/>
    <property type="evidence" value="ECO:0007669"/>
    <property type="project" value="InterPro"/>
</dbReference>
<dbReference type="Proteomes" id="UP000030428">
    <property type="component" value="Unassembled WGS sequence"/>
</dbReference>
<dbReference type="AlphaFoldDB" id="A0A0A6P775"/>
<sequence length="79" mass="8977">MKHTKKLNGMKGKRLFQKLKLQNFLSYGSQGEEIELQSLNVLIGANGSGKYNLIEAFGILKATPTDIMIPIRHQNFDWL</sequence>
<dbReference type="EMBL" id="JSZA02000157">
    <property type="protein sequence ID" value="KHD06633.1"/>
    <property type="molecule type" value="Genomic_DNA"/>
</dbReference>
<accession>A0A0A6P775</accession>
<dbReference type="InterPro" id="IPR027417">
    <property type="entry name" value="P-loop_NTPase"/>
</dbReference>
<dbReference type="Gene3D" id="3.40.50.300">
    <property type="entry name" value="P-loop containing nucleotide triphosphate hydrolases"/>
    <property type="match status" value="1"/>
</dbReference>
<dbReference type="Pfam" id="PF13476">
    <property type="entry name" value="AAA_23"/>
    <property type="match status" value="1"/>
</dbReference>
<dbReference type="InterPro" id="IPR038729">
    <property type="entry name" value="Rad50/SbcC_AAA"/>
</dbReference>
<keyword evidence="3" id="KW-1185">Reference proteome</keyword>
<name>A0A0A6P775_9GAMM</name>
<gene>
    <name evidence="2" type="ORF">PN36_26605</name>
</gene>
<dbReference type="GO" id="GO:0016887">
    <property type="term" value="F:ATP hydrolysis activity"/>
    <property type="evidence" value="ECO:0007669"/>
    <property type="project" value="InterPro"/>
</dbReference>
<evidence type="ECO:0000259" key="1">
    <source>
        <dbReference type="Pfam" id="PF13476"/>
    </source>
</evidence>
<organism evidence="2 3">
    <name type="scientific">Candidatus Thiomargarita nelsonii</name>
    <dbReference type="NCBI Taxonomy" id="1003181"/>
    <lineage>
        <taxon>Bacteria</taxon>
        <taxon>Pseudomonadati</taxon>
        <taxon>Pseudomonadota</taxon>
        <taxon>Gammaproteobacteria</taxon>
        <taxon>Thiotrichales</taxon>
        <taxon>Thiotrichaceae</taxon>
        <taxon>Thiomargarita</taxon>
    </lineage>
</organism>
<evidence type="ECO:0000313" key="2">
    <source>
        <dbReference type="EMBL" id="KHD06633.1"/>
    </source>
</evidence>
<dbReference type="SUPFAM" id="SSF52540">
    <property type="entry name" value="P-loop containing nucleoside triphosphate hydrolases"/>
    <property type="match status" value="1"/>
</dbReference>